<sequence>MPQLREISYSRDLTIAAVRDYYKFLVSMYVSESEVVQPPESGWPSITTDNFGALGKAAEALELLRHLPYILDRGNGTQPEAAPGAHFVDYRLESMADSLRQGGDEVESIRMKTDGADTWQQTPPHVIGLCSAPHGGYCFLLDTKAGIIYWVHCPAWVHENPSWEPVTEQVESPDQEEFRSSPAWAVEDFFELLKDQFRALVFLPTTEETVIETHQVVTDEEMDALPVVQGIYKKHGWPDLGTFQKDACLEVIEQYLEENCPELLQSS</sequence>
<evidence type="ECO:0000313" key="2">
    <source>
        <dbReference type="Proteomes" id="UP000829685"/>
    </source>
</evidence>
<dbReference type="EMBL" id="JAFIMR010000064">
    <property type="protein sequence ID" value="KAI1851838.1"/>
    <property type="molecule type" value="Genomic_DNA"/>
</dbReference>
<reference evidence="1" key="1">
    <citation type="submission" date="2021-03" db="EMBL/GenBank/DDBJ databases">
        <title>Revisited historic fungal species revealed as producer of novel bioactive compounds through whole genome sequencing and comparative genomics.</title>
        <authorList>
            <person name="Vignolle G.A."/>
            <person name="Hochenegger N."/>
            <person name="Mach R.L."/>
            <person name="Mach-Aigner A.R."/>
            <person name="Javad Rahimi M."/>
            <person name="Salim K.A."/>
            <person name="Chan C.M."/>
            <person name="Lim L.B.L."/>
            <person name="Cai F."/>
            <person name="Druzhinina I.S."/>
            <person name="U'Ren J.M."/>
            <person name="Derntl C."/>
        </authorList>
    </citation>
    <scope>NUCLEOTIDE SEQUENCE</scope>
    <source>
        <strain evidence="1">TUCIM 5799</strain>
    </source>
</reference>
<evidence type="ECO:0000313" key="1">
    <source>
        <dbReference type="EMBL" id="KAI1851838.1"/>
    </source>
</evidence>
<name>A0A9P9W949_9PEZI</name>
<dbReference type="OrthoDB" id="5343383at2759"/>
<organism evidence="1 2">
    <name type="scientific">Neoarthrinium moseri</name>
    <dbReference type="NCBI Taxonomy" id="1658444"/>
    <lineage>
        <taxon>Eukaryota</taxon>
        <taxon>Fungi</taxon>
        <taxon>Dikarya</taxon>
        <taxon>Ascomycota</taxon>
        <taxon>Pezizomycotina</taxon>
        <taxon>Sordariomycetes</taxon>
        <taxon>Xylariomycetidae</taxon>
        <taxon>Amphisphaeriales</taxon>
        <taxon>Apiosporaceae</taxon>
        <taxon>Neoarthrinium</taxon>
    </lineage>
</organism>
<gene>
    <name evidence="1" type="ORF">JX265_013195</name>
</gene>
<comment type="caution">
    <text evidence="1">The sequence shown here is derived from an EMBL/GenBank/DDBJ whole genome shotgun (WGS) entry which is preliminary data.</text>
</comment>
<accession>A0A9P9W949</accession>
<protein>
    <submittedName>
        <fullName evidence="1">Uncharacterized protein</fullName>
    </submittedName>
</protein>
<proteinExistence type="predicted"/>
<keyword evidence="2" id="KW-1185">Reference proteome</keyword>
<dbReference type="AlphaFoldDB" id="A0A9P9W949"/>
<dbReference type="Proteomes" id="UP000829685">
    <property type="component" value="Unassembled WGS sequence"/>
</dbReference>